<proteinExistence type="predicted"/>
<evidence type="ECO:0000313" key="1">
    <source>
        <dbReference type="EMBL" id="EQA44350.1"/>
    </source>
</evidence>
<accession>T0EZM2</accession>
<evidence type="ECO:0000313" key="2">
    <source>
        <dbReference type="Proteomes" id="UP000015454"/>
    </source>
</evidence>
<protein>
    <submittedName>
        <fullName evidence="1">Uncharacterized protein</fullName>
    </submittedName>
</protein>
<comment type="caution">
    <text evidence="1">The sequence shown here is derived from an EMBL/GenBank/DDBJ whole genome shotgun (WGS) entry which is preliminary data.</text>
</comment>
<organism evidence="1 2">
    <name type="scientific">Leptospira broomii serovar Hurstbridge str. 5399</name>
    <dbReference type="NCBI Taxonomy" id="1049789"/>
    <lineage>
        <taxon>Bacteria</taxon>
        <taxon>Pseudomonadati</taxon>
        <taxon>Spirochaetota</taxon>
        <taxon>Spirochaetia</taxon>
        <taxon>Leptospirales</taxon>
        <taxon>Leptospiraceae</taxon>
        <taxon>Leptospira</taxon>
    </lineage>
</organism>
<dbReference type="Proteomes" id="UP000015454">
    <property type="component" value="Unassembled WGS sequence"/>
</dbReference>
<keyword evidence="2" id="KW-1185">Reference proteome</keyword>
<reference evidence="1" key="1">
    <citation type="submission" date="2013-05" db="EMBL/GenBank/DDBJ databases">
        <authorList>
            <person name="Harkins D.M."/>
            <person name="Durkin A.S."/>
            <person name="Brinkac L.M."/>
            <person name="Haft D.H."/>
            <person name="Selengut J.D."/>
            <person name="Sanka R."/>
            <person name="DePew J."/>
            <person name="Purushe J."/>
            <person name="Hartskeerl R.A."/>
            <person name="Ahmed A."/>
            <person name="van der Linden H."/>
            <person name="Goris M.G.A."/>
            <person name="Vinetz J.M."/>
            <person name="Sutton G.G."/>
            <person name="Nierman W.C."/>
            <person name="Fouts D.E."/>
        </authorList>
    </citation>
    <scope>NUCLEOTIDE SEQUENCE [LARGE SCALE GENOMIC DNA]</scope>
    <source>
        <strain evidence="1">5399</strain>
    </source>
</reference>
<dbReference type="EMBL" id="AHMO02000008">
    <property type="protein sequence ID" value="EQA44350.1"/>
    <property type="molecule type" value="Genomic_DNA"/>
</dbReference>
<dbReference type="AlphaFoldDB" id="T0EZM2"/>
<name>T0EZM2_9LEPT</name>
<gene>
    <name evidence="1" type="ORF">LEP1GSC050_2068</name>
</gene>
<sequence>MKKRNRLNDFRLETTLKPGKRQSPGIKMKYLKTNNVSSRRDLGIFALLLAVLFLNCGALLVTESETNKVAKSSNQTDTTLGLLGLSLSNRPNGGTFSLANTPSGLISVPQSNYTASYQIVAASVAASTNLTILIQKNCNALNMSDSFSFPGVSPASNTYAVQYPQDFSNGSVSISIAIYNISYTTDTCSYSHSISASNNIALPVGTSLGTATISYWNSG</sequence>